<evidence type="ECO:0000313" key="3">
    <source>
        <dbReference type="EMBL" id="HIT42614.1"/>
    </source>
</evidence>
<feature type="compositionally biased region" description="Basic residues" evidence="1">
    <location>
        <begin position="615"/>
        <end position="624"/>
    </location>
</feature>
<evidence type="ECO:0000256" key="1">
    <source>
        <dbReference type="SAM" id="MobiDB-lite"/>
    </source>
</evidence>
<dbReference type="Gene3D" id="3.10.450.50">
    <property type="match status" value="1"/>
</dbReference>
<comment type="caution">
    <text evidence="3">The sequence shown here is derived from an EMBL/GenBank/DDBJ whole genome shotgun (WGS) entry which is preliminary data.</text>
</comment>
<dbReference type="AlphaFoldDB" id="A0A9D1GLQ1"/>
<dbReference type="Proteomes" id="UP000886860">
    <property type="component" value="Unassembled WGS sequence"/>
</dbReference>
<organism evidence="3 4">
    <name type="scientific">Candidatus Caccovicinus merdipullorum</name>
    <dbReference type="NCBI Taxonomy" id="2840724"/>
    <lineage>
        <taxon>Bacteria</taxon>
        <taxon>Bacillati</taxon>
        <taxon>Bacillota</taxon>
        <taxon>Clostridia</taxon>
        <taxon>Eubacteriales</taxon>
        <taxon>Candidatus Caccovicinus</taxon>
    </lineage>
</organism>
<dbReference type="SUPFAM" id="SSF103642">
    <property type="entry name" value="Sec-C motif"/>
    <property type="match status" value="1"/>
</dbReference>
<dbReference type="Pfam" id="PF02810">
    <property type="entry name" value="SEC-C"/>
    <property type="match status" value="1"/>
</dbReference>
<protein>
    <submittedName>
        <fullName evidence="3">SEC-C domain-containing protein</fullName>
    </submittedName>
</protein>
<evidence type="ECO:0000313" key="4">
    <source>
        <dbReference type="Proteomes" id="UP000886860"/>
    </source>
</evidence>
<reference evidence="3" key="1">
    <citation type="submission" date="2020-10" db="EMBL/GenBank/DDBJ databases">
        <authorList>
            <person name="Gilroy R."/>
        </authorList>
    </citation>
    <scope>NUCLEOTIDE SEQUENCE</scope>
    <source>
        <strain evidence="3">CHK123-3438</strain>
    </source>
</reference>
<reference evidence="3" key="2">
    <citation type="journal article" date="2021" name="PeerJ">
        <title>Extensive microbial diversity within the chicken gut microbiome revealed by metagenomics and culture.</title>
        <authorList>
            <person name="Gilroy R."/>
            <person name="Ravi A."/>
            <person name="Getino M."/>
            <person name="Pursley I."/>
            <person name="Horton D.L."/>
            <person name="Alikhan N.F."/>
            <person name="Baker D."/>
            <person name="Gharbi K."/>
            <person name="Hall N."/>
            <person name="Watson M."/>
            <person name="Adriaenssens E.M."/>
            <person name="Foster-Nyarko E."/>
            <person name="Jarju S."/>
            <person name="Secka A."/>
            <person name="Antonio M."/>
            <person name="Oren A."/>
            <person name="Chaudhuri R.R."/>
            <person name="La Ragione R."/>
            <person name="Hildebrand F."/>
            <person name="Pallen M.J."/>
        </authorList>
    </citation>
    <scope>NUCLEOTIDE SEQUENCE</scope>
    <source>
        <strain evidence="3">CHK123-3438</strain>
    </source>
</reference>
<gene>
    <name evidence="3" type="ORF">IAB60_11080</name>
</gene>
<dbReference type="EMBL" id="DVKS01000185">
    <property type="protein sequence ID" value="HIT42614.1"/>
    <property type="molecule type" value="Genomic_DNA"/>
</dbReference>
<dbReference type="SUPFAM" id="SSF159941">
    <property type="entry name" value="MM3350-like"/>
    <property type="match status" value="1"/>
</dbReference>
<feature type="domain" description="Plasmid pRiA4b Orf3-like" evidence="2">
    <location>
        <begin position="3"/>
        <end position="132"/>
    </location>
</feature>
<accession>A0A9D1GLQ1</accession>
<evidence type="ECO:0000259" key="2">
    <source>
        <dbReference type="Pfam" id="PF07929"/>
    </source>
</evidence>
<dbReference type="Pfam" id="PF07929">
    <property type="entry name" value="PRiA4_ORF3"/>
    <property type="match status" value="1"/>
</dbReference>
<dbReference type="Gene3D" id="3.10.290.30">
    <property type="entry name" value="MM3350-like"/>
    <property type="match status" value="1"/>
</dbReference>
<dbReference type="InterPro" id="IPR004027">
    <property type="entry name" value="SEC_C_motif"/>
</dbReference>
<proteinExistence type="predicted"/>
<name>A0A9D1GLQ1_9FIRM</name>
<dbReference type="InterPro" id="IPR012912">
    <property type="entry name" value="Plasmid_pRiA4b_Orf3-like"/>
</dbReference>
<dbReference type="InterPro" id="IPR024047">
    <property type="entry name" value="MM3350-like_sf"/>
</dbReference>
<feature type="region of interest" description="Disordered" evidence="1">
    <location>
        <begin position="223"/>
        <end position="257"/>
    </location>
</feature>
<feature type="compositionally biased region" description="Polar residues" evidence="1">
    <location>
        <begin position="579"/>
        <end position="592"/>
    </location>
</feature>
<sequence length="624" mass="71483">MNAYQLKISVKNSKPLRWRRCIIPAGITYSQLSLLLSSLMEQSQEKPFSFEFYHAKIRFRENDGQQPFQSNFYYSLGDAAENYINELLDSQEWFSFYWGEDLALRVNIEKRLPDFSEAYPLLLAGREGAPGKNEDPSAFRSRLEKIQADWKQKFFFRSGKVQYRKRDELLQELKNGRYGMNCCEHPVSRTENIKRSGNSYLQEFADHLRQIFPELAKGEFPHSLFEPAADSPSPQKSAESQGAKCSPDASSEGRPRTSLGVLLKSFSKRELLDEARDLRIQRTAGLNKDMLAEKIANEMLRPSVMREHFLALDDQEAAAWERAIKKPNGFTASEEEQELLMPLHNKNYLTVFLDNTVEITKDVIAGYDKINTADFQALRSRISWLLACLRIQSRLYPAAPVSVMIRMYRRRPGYSINREEWLQLFDQIPHGKNHWFIHHDRIFNRSLSPAAISACEEQFDKEEEYYIPGEDEILDYNQNGYPSRNPCFRKLETLLLTQAGISREKAENVLMHTYDMLAVSESIPALSAYLEGVFPGRMLPASLSPLLAELDLYTRKIRNKGYTDADAMEKAGLPVGRPSSHQNGRPSAQKPSASPARTMPTKIYPNDPCPCGSGKKYKKCCGKK</sequence>
<feature type="region of interest" description="Disordered" evidence="1">
    <location>
        <begin position="571"/>
        <end position="624"/>
    </location>
</feature>